<feature type="repeat" description="WD" evidence="3">
    <location>
        <begin position="191"/>
        <end position="224"/>
    </location>
</feature>
<dbReference type="InterPro" id="IPR015943">
    <property type="entry name" value="WD40/YVTN_repeat-like_dom_sf"/>
</dbReference>
<dbReference type="InterPro" id="IPR001680">
    <property type="entry name" value="WD40_rpt"/>
</dbReference>
<dbReference type="RefSeq" id="XP_003023725.1">
    <property type="nucleotide sequence ID" value="XM_003023679.1"/>
</dbReference>
<feature type="repeat" description="WD" evidence="3">
    <location>
        <begin position="57"/>
        <end position="97"/>
    </location>
</feature>
<name>D4D4U5_TRIVH</name>
<evidence type="ECO:0000256" key="3">
    <source>
        <dbReference type="PROSITE-ProRule" id="PRU00221"/>
    </source>
</evidence>
<keyword evidence="2" id="KW-0677">Repeat</keyword>
<dbReference type="PROSITE" id="PS50294">
    <property type="entry name" value="WD_REPEATS_REGION"/>
    <property type="match status" value="1"/>
</dbReference>
<dbReference type="InterPro" id="IPR039328">
    <property type="entry name" value="WDR89"/>
</dbReference>
<feature type="region of interest" description="Disordered" evidence="4">
    <location>
        <begin position="399"/>
        <end position="422"/>
    </location>
</feature>
<evidence type="ECO:0000256" key="4">
    <source>
        <dbReference type="SAM" id="MobiDB-lite"/>
    </source>
</evidence>
<evidence type="ECO:0000313" key="5">
    <source>
        <dbReference type="EMBL" id="EFE43107.1"/>
    </source>
</evidence>
<organism evidence="5 6">
    <name type="scientific">Trichophyton verrucosum (strain HKI 0517)</name>
    <dbReference type="NCBI Taxonomy" id="663202"/>
    <lineage>
        <taxon>Eukaryota</taxon>
        <taxon>Fungi</taxon>
        <taxon>Dikarya</taxon>
        <taxon>Ascomycota</taxon>
        <taxon>Pezizomycotina</taxon>
        <taxon>Eurotiomycetes</taxon>
        <taxon>Eurotiomycetidae</taxon>
        <taxon>Onygenales</taxon>
        <taxon>Arthrodermataceae</taxon>
        <taxon>Trichophyton</taxon>
    </lineage>
</organism>
<dbReference type="KEGG" id="tve:TRV_02112"/>
<keyword evidence="1 3" id="KW-0853">WD repeat</keyword>
<evidence type="ECO:0000313" key="6">
    <source>
        <dbReference type="Proteomes" id="UP000008383"/>
    </source>
</evidence>
<proteinExistence type="predicted"/>
<dbReference type="HOGENOM" id="CLU_037323_3_1_1"/>
<keyword evidence="6" id="KW-1185">Reference proteome</keyword>
<evidence type="ECO:0000256" key="1">
    <source>
        <dbReference type="ARBA" id="ARBA00022574"/>
    </source>
</evidence>
<dbReference type="Pfam" id="PF00400">
    <property type="entry name" value="WD40"/>
    <property type="match status" value="3"/>
</dbReference>
<dbReference type="PANTHER" id="PTHR22889:SF0">
    <property type="entry name" value="WD REPEAT-CONTAINING PROTEIN 89"/>
    <property type="match status" value="1"/>
</dbReference>
<protein>
    <submittedName>
        <fullName evidence="5">WD repeat protein</fullName>
    </submittedName>
</protein>
<dbReference type="AlphaFoldDB" id="D4D4U5"/>
<accession>D4D4U5</accession>
<dbReference type="PANTHER" id="PTHR22889">
    <property type="entry name" value="WD REPEAT-CONTAINING PROTEIN 89"/>
    <property type="match status" value="1"/>
</dbReference>
<evidence type="ECO:0000256" key="2">
    <source>
        <dbReference type="ARBA" id="ARBA00022737"/>
    </source>
</evidence>
<dbReference type="PROSITE" id="PS50082">
    <property type="entry name" value="WD_REPEATS_2"/>
    <property type="match status" value="3"/>
</dbReference>
<feature type="repeat" description="WD" evidence="3">
    <location>
        <begin position="371"/>
        <end position="405"/>
    </location>
</feature>
<comment type="caution">
    <text evidence="5">The sequence shown here is derived from an EMBL/GenBank/DDBJ whole genome shotgun (WGS) entry which is preliminary data.</text>
</comment>
<dbReference type="OrthoDB" id="25131at2759"/>
<dbReference type="InterPro" id="IPR036322">
    <property type="entry name" value="WD40_repeat_dom_sf"/>
</dbReference>
<dbReference type="SMART" id="SM00320">
    <property type="entry name" value="WD40"/>
    <property type="match status" value="3"/>
</dbReference>
<gene>
    <name evidence="5" type="ORF">TRV_02112</name>
</gene>
<dbReference type="Gene3D" id="2.130.10.10">
    <property type="entry name" value="YVTN repeat-like/Quinoprotein amine dehydrogenase"/>
    <property type="match status" value="2"/>
</dbReference>
<sequence length="422" mass="46323">MPNLRCCSSSSLSLPAESYIYQLCAAGPASLAAISSDNSLRRFDRSSLALLPDGLVKETHAAGVSSLCAAGDGLLATCGKDGTVKLWDARRAGTVAVFQAGTPIYPLVIDLTVDRWMLIGVDKGMPLLSLACNASSHSIVAGTELVKPDAFVLFWYISTHIPQILKGLLLYGQLTRNRDMRSPGKTCRQYVESHNDDVTEIQFHPSRPSVLLSGSTDGLVNIYDTTVPEEEDVLVQVVKHSSIHHAGFMQDKAVYALSHDEMFSIHPVTSADEDNTPANEVKAVEFGDLRPVLKAEYVVQVLVDAAGSYVASGRTRLVPFSYYFCTFKTMLMNGKRSDRSLSLTPLVHTPEFHFEQSNSWMLPGAHGEEVVRSVLFDSESRTVYTCGEDGHVRLWKEESAPSAELSSIRPTKQRKEKGYKPY</sequence>
<dbReference type="EMBL" id="ACYE01000113">
    <property type="protein sequence ID" value="EFE43107.1"/>
    <property type="molecule type" value="Genomic_DNA"/>
</dbReference>
<reference evidence="6" key="1">
    <citation type="journal article" date="2011" name="Genome Biol.">
        <title>Comparative and functional genomics provide insights into the pathogenicity of dermatophytic fungi.</title>
        <authorList>
            <person name="Burmester A."/>
            <person name="Shelest E."/>
            <person name="Gloeckner G."/>
            <person name="Heddergott C."/>
            <person name="Schindler S."/>
            <person name="Staib P."/>
            <person name="Heidel A."/>
            <person name="Felder M."/>
            <person name="Petzold A."/>
            <person name="Szafranski K."/>
            <person name="Feuermann M."/>
            <person name="Pedruzzi I."/>
            <person name="Priebe S."/>
            <person name="Groth M."/>
            <person name="Winkler R."/>
            <person name="Li W."/>
            <person name="Kniemeyer O."/>
            <person name="Schroeckh V."/>
            <person name="Hertweck C."/>
            <person name="Hube B."/>
            <person name="White T.C."/>
            <person name="Platzer M."/>
            <person name="Guthke R."/>
            <person name="Heitman J."/>
            <person name="Woestemeyer J."/>
            <person name="Zipfel P.F."/>
            <person name="Monod M."/>
            <person name="Brakhage A.A."/>
        </authorList>
    </citation>
    <scope>NUCLEOTIDE SEQUENCE [LARGE SCALE GENOMIC DNA]</scope>
    <source>
        <strain evidence="6">HKI 0517</strain>
    </source>
</reference>
<dbReference type="SUPFAM" id="SSF50978">
    <property type="entry name" value="WD40 repeat-like"/>
    <property type="match status" value="1"/>
</dbReference>
<dbReference type="Proteomes" id="UP000008383">
    <property type="component" value="Unassembled WGS sequence"/>
</dbReference>
<dbReference type="GeneID" id="9582293"/>